<sequence length="147" mass="15778">MNKIVKIVLAVIGVVAAIMWYQLPSKDMPVSEAIESGPMNIMFMIMYLLLGIAVASSILFAIRAYFSNPKSLKKTLMLVAGFAVVVFIAYALSDGEDGTVEAMSSRGVETTTDVVKNIGAGLNVFFFLVIIAVASMAWGGVKKVFSK</sequence>
<evidence type="ECO:0000256" key="1">
    <source>
        <dbReference type="SAM" id="Phobius"/>
    </source>
</evidence>
<name>A0AAE3MKP7_9FLAO</name>
<comment type="caution">
    <text evidence="2">The sequence shown here is derived from an EMBL/GenBank/DDBJ whole genome shotgun (WGS) entry which is preliminary data.</text>
</comment>
<dbReference type="EMBL" id="JAPFQP010000001">
    <property type="protein sequence ID" value="MCX2718988.1"/>
    <property type="molecule type" value="Genomic_DNA"/>
</dbReference>
<gene>
    <name evidence="2" type="ORF">OO016_05190</name>
</gene>
<reference evidence="2" key="1">
    <citation type="submission" date="2022-11" db="EMBL/GenBank/DDBJ databases">
        <title>The characterization of three novel Bacteroidetes species and genomic analysis of their roles in tidal elemental geochemical cycles.</title>
        <authorList>
            <person name="Ma K.-J."/>
        </authorList>
    </citation>
    <scope>NUCLEOTIDE SEQUENCE</scope>
    <source>
        <strain evidence="2">M415</strain>
    </source>
</reference>
<feature type="transmembrane region" description="Helical" evidence="1">
    <location>
        <begin position="43"/>
        <end position="66"/>
    </location>
</feature>
<feature type="transmembrane region" description="Helical" evidence="1">
    <location>
        <begin position="120"/>
        <end position="141"/>
    </location>
</feature>
<dbReference type="RefSeq" id="WP_266011389.1">
    <property type="nucleotide sequence ID" value="NZ_JAPFQP010000001.1"/>
</dbReference>
<feature type="transmembrane region" description="Helical" evidence="1">
    <location>
        <begin position="75"/>
        <end position="93"/>
    </location>
</feature>
<feature type="transmembrane region" description="Helical" evidence="1">
    <location>
        <begin position="7"/>
        <end position="23"/>
    </location>
</feature>
<keyword evidence="1" id="KW-0812">Transmembrane</keyword>
<dbReference type="Proteomes" id="UP001207116">
    <property type="component" value="Unassembled WGS sequence"/>
</dbReference>
<accession>A0AAE3MKP7</accession>
<keyword evidence="1" id="KW-0472">Membrane</keyword>
<proteinExistence type="predicted"/>
<organism evidence="2 3">
    <name type="scientific">Lentiprolixibacter aurantiacus</name>
    <dbReference type="NCBI Taxonomy" id="2993939"/>
    <lineage>
        <taxon>Bacteria</taxon>
        <taxon>Pseudomonadati</taxon>
        <taxon>Bacteroidota</taxon>
        <taxon>Flavobacteriia</taxon>
        <taxon>Flavobacteriales</taxon>
        <taxon>Flavobacteriaceae</taxon>
        <taxon>Lentiprolixibacter</taxon>
    </lineage>
</organism>
<evidence type="ECO:0000313" key="3">
    <source>
        <dbReference type="Proteomes" id="UP001207116"/>
    </source>
</evidence>
<keyword evidence="3" id="KW-1185">Reference proteome</keyword>
<keyword evidence="1" id="KW-1133">Transmembrane helix</keyword>
<protein>
    <submittedName>
        <fullName evidence="2">Uncharacterized protein</fullName>
    </submittedName>
</protein>
<evidence type="ECO:0000313" key="2">
    <source>
        <dbReference type="EMBL" id="MCX2718988.1"/>
    </source>
</evidence>
<dbReference type="AlphaFoldDB" id="A0AAE3MKP7"/>